<protein>
    <recommendedName>
        <fullName evidence="3">MchC protein</fullName>
    </recommendedName>
</protein>
<name>A0ABW8E2S9_9PSED</name>
<reference evidence="1 2" key="1">
    <citation type="submission" date="2024-10" db="EMBL/GenBank/DDBJ databases">
        <title>The Natural Products Discovery Center: Release of the First 8490 Sequenced Strains for Exploring Actinobacteria Biosynthetic Diversity.</title>
        <authorList>
            <person name="Kalkreuter E."/>
            <person name="Kautsar S.A."/>
            <person name="Yang D."/>
            <person name="Bader C.D."/>
            <person name="Teijaro C.N."/>
            <person name="Fluegel L."/>
            <person name="Davis C.M."/>
            <person name="Simpson J.R."/>
            <person name="Lauterbach L."/>
            <person name="Steele A.D."/>
            <person name="Gui C."/>
            <person name="Meng S."/>
            <person name="Li G."/>
            <person name="Viehrig K."/>
            <person name="Ye F."/>
            <person name="Su P."/>
            <person name="Kiefer A.F."/>
            <person name="Nichols A."/>
            <person name="Cepeda A.J."/>
            <person name="Yan W."/>
            <person name="Fan B."/>
            <person name="Jiang Y."/>
            <person name="Adhikari A."/>
            <person name="Zheng C.-J."/>
            <person name="Schuster L."/>
            <person name="Cowan T.M."/>
            <person name="Smanski M.J."/>
            <person name="Chevrette M.G."/>
            <person name="De Carvalho L.P.S."/>
            <person name="Shen B."/>
        </authorList>
    </citation>
    <scope>NUCLEOTIDE SEQUENCE [LARGE SCALE GENOMIC DNA]</scope>
    <source>
        <strain evidence="1 2">NPDC087581</strain>
    </source>
</reference>
<dbReference type="RefSeq" id="WP_401382636.1">
    <property type="nucleotide sequence ID" value="NZ_JBIUWZ010000029.1"/>
</dbReference>
<accession>A0ABW8E2S9</accession>
<gene>
    <name evidence="1" type="ORF">ACIOWJ_18890</name>
</gene>
<dbReference type="EMBL" id="JBIUWZ010000029">
    <property type="protein sequence ID" value="MFJ2680141.1"/>
    <property type="molecule type" value="Genomic_DNA"/>
</dbReference>
<sequence length="571" mass="63113">MIVKGLADLQEVFVPFEASRAKEGVVIFHNKYIGSGLTRSEVVSRYSYVVTTHDAGEAIESDKKTFFAERYGGDGILTNGGGGRCGFDGDYQVKGIGPNKLVGEDVEVSHADGFLSVQSALYEAIWAEVINIALPYGAVRTLAVIDAGTKIPQSGQIHPRGLLVRVPVVRPAHFIRAVYFKEKKINSMSEDAKRVCAAIKKLVDFLPSPAVSLQQSGVSGRLGSGMLELAKRYAEQFAAARAKCLVHENVSASNLSMDGAWLDLSSAGIISDLTIGDKTDIDNFKKEYFPAVNCIKSICFYLEKYGVISLSESNILLSEVSAIFAKEYERQLKLYSVLLAGFPKCFLIEVVSKSEFIEFSKYLEIILCFKGFSTTPIVFDSGWQGYESWQFRLYDDLLGGKILNEEADLSWLGVGRVLASELCKSYNVLFDLVCDKAAAKGISFASVIFGISINSTRLNRTSKVLYELGGVISNYAANTSHNNTAFSFESLVEDVYHAAYLGFFNESEYQVPVWSTKIFNISYDIPSEKFKIKTQGNVFFTENITQQETLAREDINHIVEFYKGVRGGLFE</sequence>
<dbReference type="Proteomes" id="UP001617213">
    <property type="component" value="Unassembled WGS sequence"/>
</dbReference>
<proteinExistence type="predicted"/>
<organism evidence="1 2">
    <name type="scientific">Pseudomonas sivasensis</name>
    <dbReference type="NCBI Taxonomy" id="1880678"/>
    <lineage>
        <taxon>Bacteria</taxon>
        <taxon>Pseudomonadati</taxon>
        <taxon>Pseudomonadota</taxon>
        <taxon>Gammaproteobacteria</taxon>
        <taxon>Pseudomonadales</taxon>
        <taxon>Pseudomonadaceae</taxon>
        <taxon>Pseudomonas</taxon>
    </lineage>
</organism>
<evidence type="ECO:0000313" key="1">
    <source>
        <dbReference type="EMBL" id="MFJ2680141.1"/>
    </source>
</evidence>
<comment type="caution">
    <text evidence="1">The sequence shown here is derived from an EMBL/GenBank/DDBJ whole genome shotgun (WGS) entry which is preliminary data.</text>
</comment>
<evidence type="ECO:0008006" key="3">
    <source>
        <dbReference type="Google" id="ProtNLM"/>
    </source>
</evidence>
<keyword evidence="2" id="KW-1185">Reference proteome</keyword>
<evidence type="ECO:0000313" key="2">
    <source>
        <dbReference type="Proteomes" id="UP001617213"/>
    </source>
</evidence>